<dbReference type="InterPro" id="IPR013325">
    <property type="entry name" value="RNA_pol_sigma_r2"/>
</dbReference>
<gene>
    <name evidence="9" type="ORF">A10D4_07695</name>
</gene>
<keyword evidence="5 6" id="KW-0804">Transcription</keyword>
<dbReference type="EMBL" id="AMRG01000008">
    <property type="protein sequence ID" value="EKE83714.1"/>
    <property type="molecule type" value="Genomic_DNA"/>
</dbReference>
<dbReference type="GO" id="GO:0016987">
    <property type="term" value="F:sigma factor activity"/>
    <property type="evidence" value="ECO:0007669"/>
    <property type="project" value="UniProtKB-KW"/>
</dbReference>
<dbReference type="eggNOG" id="COG1595">
    <property type="taxonomic scope" value="Bacteria"/>
</dbReference>
<dbReference type="PANTHER" id="PTHR43133:SF51">
    <property type="entry name" value="RNA POLYMERASE SIGMA FACTOR"/>
    <property type="match status" value="1"/>
</dbReference>
<dbReference type="GO" id="GO:0006352">
    <property type="term" value="P:DNA-templated transcription initiation"/>
    <property type="evidence" value="ECO:0007669"/>
    <property type="project" value="InterPro"/>
</dbReference>
<dbReference type="SUPFAM" id="SSF88946">
    <property type="entry name" value="Sigma2 domain of RNA polymerase sigma factors"/>
    <property type="match status" value="1"/>
</dbReference>
<dbReference type="SUPFAM" id="SSF88659">
    <property type="entry name" value="Sigma3 and sigma4 domains of RNA polymerase sigma factors"/>
    <property type="match status" value="1"/>
</dbReference>
<proteinExistence type="inferred from homology"/>
<accession>K2KMP6</accession>
<dbReference type="Proteomes" id="UP000014115">
    <property type="component" value="Unassembled WGS sequence"/>
</dbReference>
<evidence type="ECO:0000256" key="3">
    <source>
        <dbReference type="ARBA" id="ARBA00023082"/>
    </source>
</evidence>
<dbReference type="InterPro" id="IPR013249">
    <property type="entry name" value="RNA_pol_sigma70_r4_t2"/>
</dbReference>
<evidence type="ECO:0000313" key="10">
    <source>
        <dbReference type="Proteomes" id="UP000014115"/>
    </source>
</evidence>
<evidence type="ECO:0000256" key="5">
    <source>
        <dbReference type="ARBA" id="ARBA00023163"/>
    </source>
</evidence>
<keyword evidence="3 6" id="KW-0731">Sigma factor</keyword>
<dbReference type="AlphaFoldDB" id="K2KMP6"/>
<dbReference type="InterPro" id="IPR036388">
    <property type="entry name" value="WH-like_DNA-bd_sf"/>
</dbReference>
<dbReference type="Gene3D" id="1.10.1740.10">
    <property type="match status" value="1"/>
</dbReference>
<evidence type="ECO:0000256" key="4">
    <source>
        <dbReference type="ARBA" id="ARBA00023125"/>
    </source>
</evidence>
<evidence type="ECO:0000256" key="1">
    <source>
        <dbReference type="ARBA" id="ARBA00010641"/>
    </source>
</evidence>
<keyword evidence="10" id="KW-1185">Reference proteome</keyword>
<keyword evidence="2 6" id="KW-0805">Transcription regulation</keyword>
<dbReference type="InterPro" id="IPR014284">
    <property type="entry name" value="RNA_pol_sigma-70_dom"/>
</dbReference>
<dbReference type="PROSITE" id="PS01063">
    <property type="entry name" value="SIGMA70_ECF"/>
    <property type="match status" value="1"/>
</dbReference>
<sequence>MNDQALITRVIVNDDHHAFATLVRKYQRPIRLFLRRLTAGDHALADDLAQDVFIASYNKLSSYRAEATFNTWLHSIAYRLFLNEKRKPHYQRETELVTTLHTLSTLDTTENELLIERLMQKLSIPERTCMTLAYSAGMSHQEVVDVVQLPLGTVKSHINRAKQKLTQWLKKD</sequence>
<reference evidence="9 10" key="1">
    <citation type="journal article" date="2012" name="J. Bacteriol.">
        <title>Genome Sequence of Idiomarina xiamenensis Type Strain 10-D-4.</title>
        <authorList>
            <person name="Lai Q."/>
            <person name="Wang L."/>
            <person name="Wang W."/>
            <person name="Shao Z."/>
        </authorList>
    </citation>
    <scope>NUCLEOTIDE SEQUENCE [LARGE SCALE GENOMIC DNA]</scope>
    <source>
        <strain evidence="9 10">10-D-4</strain>
    </source>
</reference>
<name>K2KMP6_9GAMM</name>
<dbReference type="GO" id="GO:0003677">
    <property type="term" value="F:DNA binding"/>
    <property type="evidence" value="ECO:0007669"/>
    <property type="project" value="UniProtKB-KW"/>
</dbReference>
<comment type="similarity">
    <text evidence="1 6">Belongs to the sigma-70 factor family. ECF subfamily.</text>
</comment>
<feature type="domain" description="RNA polymerase sigma factor 70 region 4 type 2" evidence="8">
    <location>
        <begin position="114"/>
        <end position="165"/>
    </location>
</feature>
<dbReference type="Gene3D" id="1.10.10.10">
    <property type="entry name" value="Winged helix-like DNA-binding domain superfamily/Winged helix DNA-binding domain"/>
    <property type="match status" value="1"/>
</dbReference>
<evidence type="ECO:0000313" key="9">
    <source>
        <dbReference type="EMBL" id="EKE83714.1"/>
    </source>
</evidence>
<dbReference type="RefSeq" id="WP_008488759.1">
    <property type="nucleotide sequence ID" value="NZ_AMRG01000008.1"/>
</dbReference>
<dbReference type="InterPro" id="IPR039425">
    <property type="entry name" value="RNA_pol_sigma-70-like"/>
</dbReference>
<dbReference type="InterPro" id="IPR013324">
    <property type="entry name" value="RNA_pol_sigma_r3/r4-like"/>
</dbReference>
<dbReference type="Pfam" id="PF08281">
    <property type="entry name" value="Sigma70_r4_2"/>
    <property type="match status" value="1"/>
</dbReference>
<dbReference type="NCBIfam" id="TIGR02937">
    <property type="entry name" value="sigma70-ECF"/>
    <property type="match status" value="1"/>
</dbReference>
<dbReference type="OrthoDB" id="9797134at2"/>
<dbReference type="STRING" id="740709.A10D4_07695"/>
<evidence type="ECO:0000256" key="6">
    <source>
        <dbReference type="RuleBase" id="RU000716"/>
    </source>
</evidence>
<keyword evidence="4 6" id="KW-0238">DNA-binding</keyword>
<dbReference type="PANTHER" id="PTHR43133">
    <property type="entry name" value="RNA POLYMERASE ECF-TYPE SIGMA FACTO"/>
    <property type="match status" value="1"/>
</dbReference>
<dbReference type="InterPro" id="IPR000838">
    <property type="entry name" value="RNA_pol_sigma70_ECF_CS"/>
</dbReference>
<dbReference type="InterPro" id="IPR007627">
    <property type="entry name" value="RNA_pol_sigma70_r2"/>
</dbReference>
<feature type="domain" description="RNA polymerase sigma-70 region 2" evidence="7">
    <location>
        <begin position="22"/>
        <end position="87"/>
    </location>
</feature>
<dbReference type="PATRIC" id="fig|740709.3.peg.1564"/>
<organism evidence="9 10">
    <name type="scientific">Idiomarina xiamenensis 10-D-4</name>
    <dbReference type="NCBI Taxonomy" id="740709"/>
    <lineage>
        <taxon>Bacteria</taxon>
        <taxon>Pseudomonadati</taxon>
        <taxon>Pseudomonadota</taxon>
        <taxon>Gammaproteobacteria</taxon>
        <taxon>Alteromonadales</taxon>
        <taxon>Idiomarinaceae</taxon>
        <taxon>Idiomarina</taxon>
    </lineage>
</organism>
<evidence type="ECO:0000259" key="8">
    <source>
        <dbReference type="Pfam" id="PF08281"/>
    </source>
</evidence>
<evidence type="ECO:0000256" key="2">
    <source>
        <dbReference type="ARBA" id="ARBA00023015"/>
    </source>
</evidence>
<comment type="caution">
    <text evidence="9">The sequence shown here is derived from an EMBL/GenBank/DDBJ whole genome shotgun (WGS) entry which is preliminary data.</text>
</comment>
<evidence type="ECO:0000259" key="7">
    <source>
        <dbReference type="Pfam" id="PF04542"/>
    </source>
</evidence>
<protein>
    <recommendedName>
        <fullName evidence="6">RNA polymerase sigma factor</fullName>
    </recommendedName>
</protein>
<dbReference type="Pfam" id="PF04542">
    <property type="entry name" value="Sigma70_r2"/>
    <property type="match status" value="1"/>
</dbReference>